<comment type="similarity">
    <text evidence="2 7">Belongs to the glycosyl hydrolase 37 family.</text>
</comment>
<organism evidence="8 9">
    <name type="scientific">Ciona savignyi</name>
    <name type="common">Pacific transparent sea squirt</name>
    <dbReference type="NCBI Taxonomy" id="51511"/>
    <lineage>
        <taxon>Eukaryota</taxon>
        <taxon>Metazoa</taxon>
        <taxon>Chordata</taxon>
        <taxon>Tunicata</taxon>
        <taxon>Ascidiacea</taxon>
        <taxon>Phlebobranchia</taxon>
        <taxon>Cionidae</taxon>
        <taxon>Ciona</taxon>
    </lineage>
</organism>
<dbReference type="InParanoid" id="H2Z8Q8"/>
<accession>H2Z8Q8</accession>
<evidence type="ECO:0000256" key="1">
    <source>
        <dbReference type="ARBA" id="ARBA00001576"/>
    </source>
</evidence>
<evidence type="ECO:0000313" key="9">
    <source>
        <dbReference type="Proteomes" id="UP000007875"/>
    </source>
</evidence>
<dbReference type="STRING" id="51511.ENSCSAVP00000013973"/>
<dbReference type="PROSITE" id="PS00927">
    <property type="entry name" value="TREHALASE_1"/>
    <property type="match status" value="1"/>
</dbReference>
<sequence>FTNSEIYCKGPLLDAAQNAFIFNDSKSFVDMKLKYPPEVVLSAFRQLNLTYNGNIPAQVVTKFVFKNFENPGSEFENWLPEDWTESPRFLAKIADENLRSWASDLNQLWKVLGRKMVNDVFTNSSQYSIIPVKNPVIVPGGRFREFYYWDSYWVVRGLILSEMHSTVKGMLQNFLQIVEDFGFVPNGGRIYYTRRSQPPFLIAMVKDYFESTGDIGFLKLALPTLEKEYKFWVSHRSIQVNGYTLNYYGSEVNQPRPESYREDKNAIKNLNPDDARTLMGHLTSACESGWDFSSRWAGTEYSEKTNVLQQLVTRNVLPVDLNSIMALNERTMAEFYTTIGNLTEADKYLENYSKRVMAIEALMWNENDGSYYDYVLSDNSPNRKYFASNANPLWTKCFPSNIDATERENRIYNYLKKTGVLDYPGGIPTSLSTSGEQWDFPNAWPPLVHMIIEGLASSNSTTLQSEALQQARKWISGNYRAYVKTNFMFEKYDVTVEDGVAGSGGEYDVQVGFGWTNGVVMSLLDRYGDILTGIGCSMTSGKSSK</sequence>
<dbReference type="GO" id="GO:0005993">
    <property type="term" value="P:trehalose catabolic process"/>
    <property type="evidence" value="ECO:0007669"/>
    <property type="project" value="TreeGrafter"/>
</dbReference>
<protein>
    <recommendedName>
        <fullName evidence="4 7">Trehalase</fullName>
        <ecNumber evidence="3 7">3.2.1.28</ecNumber>
    </recommendedName>
    <alternativeName>
        <fullName evidence="7">Alpha-trehalose glucohydrolase</fullName>
    </alternativeName>
</protein>
<evidence type="ECO:0000256" key="3">
    <source>
        <dbReference type="ARBA" id="ARBA00012757"/>
    </source>
</evidence>
<dbReference type="SUPFAM" id="SSF48208">
    <property type="entry name" value="Six-hairpin glycosidases"/>
    <property type="match status" value="1"/>
</dbReference>
<dbReference type="PANTHER" id="PTHR23403:SF1">
    <property type="entry name" value="TREHALASE"/>
    <property type="match status" value="1"/>
</dbReference>
<name>H2Z8Q8_CIOSA</name>
<comment type="catalytic activity">
    <reaction evidence="1 7">
        <text>alpha,alpha-trehalose + H2O = alpha-D-glucose + beta-D-glucose</text>
        <dbReference type="Rhea" id="RHEA:32675"/>
        <dbReference type="ChEBI" id="CHEBI:15377"/>
        <dbReference type="ChEBI" id="CHEBI:15903"/>
        <dbReference type="ChEBI" id="CHEBI:16551"/>
        <dbReference type="ChEBI" id="CHEBI:17925"/>
        <dbReference type="EC" id="3.2.1.28"/>
    </reaction>
</comment>
<keyword evidence="9" id="KW-1185">Reference proteome</keyword>
<keyword evidence="6 7" id="KW-0326">Glycosidase</keyword>
<dbReference type="AlphaFoldDB" id="H2Z8Q8"/>
<dbReference type="InterPro" id="IPR012341">
    <property type="entry name" value="6hp_glycosidase-like_sf"/>
</dbReference>
<dbReference type="Gene3D" id="1.50.10.10">
    <property type="match status" value="1"/>
</dbReference>
<keyword evidence="5 7" id="KW-0378">Hydrolase</keyword>
<evidence type="ECO:0000313" key="8">
    <source>
        <dbReference type="Ensembl" id="ENSCSAVP00000013973.1"/>
    </source>
</evidence>
<dbReference type="GO" id="GO:0004555">
    <property type="term" value="F:alpha,alpha-trehalase activity"/>
    <property type="evidence" value="ECO:0007669"/>
    <property type="project" value="UniProtKB-EC"/>
</dbReference>
<dbReference type="PROSITE" id="PS00928">
    <property type="entry name" value="TREHALASE_2"/>
    <property type="match status" value="1"/>
</dbReference>
<reference evidence="8" key="3">
    <citation type="submission" date="2025-09" db="UniProtKB">
        <authorList>
            <consortium name="Ensembl"/>
        </authorList>
    </citation>
    <scope>IDENTIFICATION</scope>
</reference>
<dbReference type="InterPro" id="IPR001661">
    <property type="entry name" value="Glyco_hydro_37"/>
</dbReference>
<dbReference type="InterPro" id="IPR008928">
    <property type="entry name" value="6-hairpin_glycosidase_sf"/>
</dbReference>
<dbReference type="OMA" id="RYWDASD"/>
<evidence type="ECO:0000256" key="4">
    <source>
        <dbReference type="ARBA" id="ARBA00019905"/>
    </source>
</evidence>
<dbReference type="PANTHER" id="PTHR23403">
    <property type="entry name" value="TREHALASE"/>
    <property type="match status" value="1"/>
</dbReference>
<dbReference type="EC" id="3.2.1.28" evidence="3 7"/>
<evidence type="ECO:0000256" key="6">
    <source>
        <dbReference type="ARBA" id="ARBA00023295"/>
    </source>
</evidence>
<reference evidence="9" key="1">
    <citation type="submission" date="2003-08" db="EMBL/GenBank/DDBJ databases">
        <authorList>
            <person name="Birren B."/>
            <person name="Nusbaum C."/>
            <person name="Abebe A."/>
            <person name="Abouelleil A."/>
            <person name="Adekoya E."/>
            <person name="Ait-zahra M."/>
            <person name="Allen N."/>
            <person name="Allen T."/>
            <person name="An P."/>
            <person name="Anderson M."/>
            <person name="Anderson S."/>
            <person name="Arachchi H."/>
            <person name="Armbruster J."/>
            <person name="Bachantsang P."/>
            <person name="Baldwin J."/>
            <person name="Barry A."/>
            <person name="Bayul T."/>
            <person name="Blitshsteyn B."/>
            <person name="Bloom T."/>
            <person name="Blye J."/>
            <person name="Boguslavskiy L."/>
            <person name="Borowsky M."/>
            <person name="Boukhgalter B."/>
            <person name="Brunache A."/>
            <person name="Butler J."/>
            <person name="Calixte N."/>
            <person name="Calvo S."/>
            <person name="Camarata J."/>
            <person name="Campo K."/>
            <person name="Chang J."/>
            <person name="Cheshatsang Y."/>
            <person name="Citroen M."/>
            <person name="Collymore A."/>
            <person name="Considine T."/>
            <person name="Cook A."/>
            <person name="Cooke P."/>
            <person name="Corum B."/>
            <person name="Cuomo C."/>
            <person name="David R."/>
            <person name="Dawoe T."/>
            <person name="Degray S."/>
            <person name="Dodge S."/>
            <person name="Dooley K."/>
            <person name="Dorje P."/>
            <person name="Dorjee K."/>
            <person name="Dorris L."/>
            <person name="Duffey N."/>
            <person name="Dupes A."/>
            <person name="Elkins T."/>
            <person name="Engels R."/>
            <person name="Erickson J."/>
            <person name="Farina A."/>
            <person name="Faro S."/>
            <person name="Ferreira P."/>
            <person name="Fischer H."/>
            <person name="Fitzgerald M."/>
            <person name="Foley K."/>
            <person name="Gage D."/>
            <person name="Galagan J."/>
            <person name="Gearin G."/>
            <person name="Gnerre S."/>
            <person name="Gnirke A."/>
            <person name="Goyette A."/>
            <person name="Graham J."/>
            <person name="Grandbois E."/>
            <person name="Gyaltsen K."/>
            <person name="Hafez N."/>
            <person name="Hagopian D."/>
            <person name="Hagos B."/>
            <person name="Hall J."/>
            <person name="Hatcher B."/>
            <person name="Heller A."/>
            <person name="Higgins H."/>
            <person name="Honan T."/>
            <person name="Horn A."/>
            <person name="Houde N."/>
            <person name="Hughes L."/>
            <person name="Hulme W."/>
            <person name="Husby E."/>
            <person name="Iliev I."/>
            <person name="Jaffe D."/>
            <person name="Jones C."/>
            <person name="Kamal M."/>
            <person name="Kamat A."/>
            <person name="Kamvysselis M."/>
            <person name="Karlsson E."/>
            <person name="Kells C."/>
            <person name="Kieu A."/>
            <person name="Kisner P."/>
            <person name="Kodira C."/>
            <person name="Kulbokas E."/>
            <person name="Labutti K."/>
            <person name="Lama D."/>
            <person name="Landers T."/>
            <person name="Leger J."/>
            <person name="Levine S."/>
            <person name="Lewis D."/>
            <person name="Lewis T."/>
            <person name="Lindblad-toh K."/>
            <person name="Liu X."/>
            <person name="Lokyitsang T."/>
            <person name="Lokyitsang Y."/>
            <person name="Lucien O."/>
            <person name="Lui A."/>
            <person name="Ma L.J."/>
            <person name="Mabbitt R."/>
            <person name="Macdonald J."/>
            <person name="Maclean C."/>
            <person name="Major J."/>
            <person name="Manning J."/>
            <person name="Marabella R."/>
            <person name="Maru K."/>
            <person name="Matthews C."/>
            <person name="Mauceli E."/>
            <person name="Mccarthy M."/>
            <person name="Mcdonough S."/>
            <person name="Mcghee T."/>
            <person name="Meldrim J."/>
            <person name="Meneus L."/>
            <person name="Mesirov J."/>
            <person name="Mihalev A."/>
            <person name="Mihova T."/>
            <person name="Mikkelsen T."/>
            <person name="Mlenga V."/>
            <person name="Moru K."/>
            <person name="Mozes J."/>
            <person name="Mulrain L."/>
            <person name="Munson G."/>
            <person name="Naylor J."/>
            <person name="Newes C."/>
            <person name="Nguyen C."/>
            <person name="Nguyen N."/>
            <person name="Nguyen T."/>
            <person name="Nicol R."/>
            <person name="Nielsen C."/>
            <person name="Nizzari M."/>
            <person name="Norbu C."/>
            <person name="Norbu N."/>
            <person name="O'donnell P."/>
            <person name="Okoawo O."/>
            <person name="O'leary S."/>
            <person name="Omotosho B."/>
            <person name="O'neill K."/>
            <person name="Osman S."/>
            <person name="Parker S."/>
            <person name="Perrin D."/>
            <person name="Phunkhang P."/>
            <person name="Piqani B."/>
            <person name="Purcell S."/>
            <person name="Rachupka T."/>
            <person name="Ramasamy U."/>
            <person name="Rameau R."/>
            <person name="Ray V."/>
            <person name="Raymond C."/>
            <person name="Retta R."/>
            <person name="Richardson S."/>
            <person name="Rise C."/>
            <person name="Rodriguez J."/>
            <person name="Rogers J."/>
            <person name="Rogov P."/>
            <person name="Rutman M."/>
            <person name="Schupbach R."/>
            <person name="Seaman C."/>
            <person name="Settipalli S."/>
            <person name="Sharpe T."/>
            <person name="Sheridan J."/>
            <person name="Sherpa N."/>
            <person name="Shi J."/>
            <person name="Smirnov S."/>
            <person name="Smith C."/>
            <person name="Sougnez C."/>
            <person name="Spencer B."/>
            <person name="Stalker J."/>
            <person name="Stange-thomann N."/>
            <person name="Stavropoulos S."/>
            <person name="Stetson K."/>
            <person name="Stone C."/>
            <person name="Stone S."/>
            <person name="Stubbs M."/>
            <person name="Talamas J."/>
            <person name="Tchuinga P."/>
            <person name="Tenzing P."/>
            <person name="Tesfaye S."/>
            <person name="Theodore J."/>
            <person name="Thoulutsang Y."/>
            <person name="Topham K."/>
            <person name="Towey S."/>
            <person name="Tsamla T."/>
            <person name="Tsomo N."/>
            <person name="Vallee D."/>
            <person name="Vassiliev H."/>
            <person name="Venkataraman V."/>
            <person name="Vinson J."/>
            <person name="Vo A."/>
            <person name="Wade C."/>
            <person name="Wang S."/>
            <person name="Wangchuk T."/>
            <person name="Wangdi T."/>
            <person name="Whittaker C."/>
            <person name="Wilkinson J."/>
            <person name="Wu Y."/>
            <person name="Wyman D."/>
            <person name="Yadav S."/>
            <person name="Yang S."/>
            <person name="Yang X."/>
            <person name="Yeager S."/>
            <person name="Yee E."/>
            <person name="Young G."/>
            <person name="Zainoun J."/>
            <person name="Zembeck L."/>
            <person name="Zimmer A."/>
            <person name="Zody M."/>
            <person name="Lander E."/>
        </authorList>
    </citation>
    <scope>NUCLEOTIDE SEQUENCE [LARGE SCALE GENOMIC DNA]</scope>
</reference>
<dbReference type="GeneTree" id="ENSGT00390000006949"/>
<dbReference type="Ensembl" id="ENSCSAVT00000014133.1">
    <property type="protein sequence ID" value="ENSCSAVP00000013973.1"/>
    <property type="gene ID" value="ENSCSAVG00000008186.1"/>
</dbReference>
<reference evidence="8" key="2">
    <citation type="submission" date="2025-08" db="UniProtKB">
        <authorList>
            <consortium name="Ensembl"/>
        </authorList>
    </citation>
    <scope>IDENTIFICATION</scope>
</reference>
<proteinExistence type="inferred from homology"/>
<dbReference type="Proteomes" id="UP000007875">
    <property type="component" value="Unassembled WGS sequence"/>
</dbReference>
<dbReference type="Pfam" id="PF01204">
    <property type="entry name" value="Trehalase"/>
    <property type="match status" value="1"/>
</dbReference>
<evidence type="ECO:0000256" key="2">
    <source>
        <dbReference type="ARBA" id="ARBA00005615"/>
    </source>
</evidence>
<dbReference type="eggNOG" id="KOG0602">
    <property type="taxonomic scope" value="Eukaryota"/>
</dbReference>
<dbReference type="InterPro" id="IPR018232">
    <property type="entry name" value="Glyco_hydro_37_CS"/>
</dbReference>
<evidence type="ECO:0000256" key="5">
    <source>
        <dbReference type="ARBA" id="ARBA00022801"/>
    </source>
</evidence>
<dbReference type="PRINTS" id="PR00744">
    <property type="entry name" value="GLHYDRLASE37"/>
</dbReference>
<evidence type="ECO:0000256" key="7">
    <source>
        <dbReference type="RuleBase" id="RU361180"/>
    </source>
</evidence>
<dbReference type="FunCoup" id="H2Z8Q8">
    <property type="interactions" value="5"/>
</dbReference>